<dbReference type="AlphaFoldDB" id="A0A934NLF4"/>
<evidence type="ECO:0000313" key="2">
    <source>
        <dbReference type="Proteomes" id="UP000655868"/>
    </source>
</evidence>
<sequence length="202" mass="21857">MTRWRFEGQIYGVGTASGTRIVIGNWQRSPLGSFADVMVEFPDGNRLLLAPSEVVRDFVTATYTFDETAIVPVTLVASGREHKLSAGDLRVRIDVGHPTVLGRLLQLVPRAVATAPWFSAITDPIARVVLRGVRTRGTAGGGRREYYGASAQHRVDAVSASWRDDDLGELRPIEPPVRFGFGSVPPAPSVTTITTTIDADSI</sequence>
<reference evidence="1" key="1">
    <citation type="submission" date="2020-12" db="EMBL/GenBank/DDBJ databases">
        <title>Antrihabitans popcorni sp. nov. and Antrihabitans auranticaus sp. nov., isolated from a larva cave.</title>
        <authorList>
            <person name="Lee S.D."/>
            <person name="Kim I.S."/>
        </authorList>
    </citation>
    <scope>NUCLEOTIDE SEQUENCE</scope>
    <source>
        <strain evidence="1">YC3-6</strain>
    </source>
</reference>
<comment type="caution">
    <text evidence="1">The sequence shown here is derived from an EMBL/GenBank/DDBJ whole genome shotgun (WGS) entry which is preliminary data.</text>
</comment>
<dbReference type="RefSeq" id="WP_199700956.1">
    <property type="nucleotide sequence ID" value="NZ_JAEMNV010000001.1"/>
</dbReference>
<dbReference type="Proteomes" id="UP000655868">
    <property type="component" value="Unassembled WGS sequence"/>
</dbReference>
<keyword evidence="2" id="KW-1185">Reference proteome</keyword>
<name>A0A934NLF4_9NOCA</name>
<evidence type="ECO:0000313" key="1">
    <source>
        <dbReference type="EMBL" id="MBJ8337344.1"/>
    </source>
</evidence>
<protein>
    <submittedName>
        <fullName evidence="1">Uncharacterized protein</fullName>
    </submittedName>
</protein>
<gene>
    <name evidence="1" type="ORF">JGU71_00465</name>
</gene>
<dbReference type="EMBL" id="JAEMNV010000001">
    <property type="protein sequence ID" value="MBJ8337344.1"/>
    <property type="molecule type" value="Genomic_DNA"/>
</dbReference>
<proteinExistence type="predicted"/>
<accession>A0A934NLF4</accession>
<organism evidence="1 2">
    <name type="scientific">Antrihabitans stalagmiti</name>
    <dbReference type="NCBI Taxonomy" id="2799499"/>
    <lineage>
        <taxon>Bacteria</taxon>
        <taxon>Bacillati</taxon>
        <taxon>Actinomycetota</taxon>
        <taxon>Actinomycetes</taxon>
        <taxon>Mycobacteriales</taxon>
        <taxon>Nocardiaceae</taxon>
        <taxon>Antrihabitans</taxon>
    </lineage>
</organism>